<keyword evidence="1" id="KW-0812">Transmembrane</keyword>
<gene>
    <name evidence="2" type="ORF">DVW87_10095</name>
</gene>
<keyword evidence="3" id="KW-1185">Reference proteome</keyword>
<evidence type="ECO:0000313" key="2">
    <source>
        <dbReference type="EMBL" id="RDE05574.1"/>
    </source>
</evidence>
<dbReference type="RefSeq" id="WP_114687643.1">
    <property type="nucleotide sequence ID" value="NZ_QQNB01000002.1"/>
</dbReference>
<proteinExistence type="predicted"/>
<organism evidence="2 3">
    <name type="scientific">Sphingomonas aracearum</name>
    <dbReference type="NCBI Taxonomy" id="2283317"/>
    <lineage>
        <taxon>Bacteria</taxon>
        <taxon>Pseudomonadati</taxon>
        <taxon>Pseudomonadota</taxon>
        <taxon>Alphaproteobacteria</taxon>
        <taxon>Sphingomonadales</taxon>
        <taxon>Sphingomonadaceae</taxon>
        <taxon>Sphingomonas</taxon>
    </lineage>
</organism>
<keyword evidence="1" id="KW-0472">Membrane</keyword>
<dbReference type="EMBL" id="QQNB01000002">
    <property type="protein sequence ID" value="RDE05574.1"/>
    <property type="molecule type" value="Genomic_DNA"/>
</dbReference>
<dbReference type="OrthoDB" id="7571114at2"/>
<evidence type="ECO:0000313" key="3">
    <source>
        <dbReference type="Proteomes" id="UP000253918"/>
    </source>
</evidence>
<keyword evidence="1" id="KW-1133">Transmembrane helix</keyword>
<dbReference type="Proteomes" id="UP000253918">
    <property type="component" value="Unassembled WGS sequence"/>
</dbReference>
<reference evidence="2 3" key="1">
    <citation type="submission" date="2018-07" db="EMBL/GenBank/DDBJ databases">
        <title>a novel species of Sphingomonas isolated from the rhizosphere soil of Araceae plant.</title>
        <authorList>
            <person name="Zhiyong W."/>
            <person name="Qinglan Z."/>
            <person name="Zhiwei F."/>
            <person name="Ding X."/>
            <person name="Gejiao W."/>
            <person name="Shixue Z."/>
        </authorList>
    </citation>
    <scope>NUCLEOTIDE SEQUENCE [LARGE SCALE GENOMIC DNA]</scope>
    <source>
        <strain evidence="2 3">WZY 27</strain>
    </source>
</reference>
<dbReference type="AlphaFoldDB" id="A0A369VT42"/>
<sequence length="79" mass="8574">MATLYPAQEQDSFDAAAWLAALTQIGGGYALMSGRRLAFMVEDCDPEDLAVVMSHLIGRADRQEAIKAAIERRQCGETA</sequence>
<accession>A0A369VT42</accession>
<feature type="transmembrane region" description="Helical" evidence="1">
    <location>
        <begin position="15"/>
        <end position="32"/>
    </location>
</feature>
<comment type="caution">
    <text evidence="2">The sequence shown here is derived from an EMBL/GenBank/DDBJ whole genome shotgun (WGS) entry which is preliminary data.</text>
</comment>
<evidence type="ECO:0000256" key="1">
    <source>
        <dbReference type="SAM" id="Phobius"/>
    </source>
</evidence>
<name>A0A369VT42_9SPHN</name>
<protein>
    <submittedName>
        <fullName evidence="2">Uncharacterized protein</fullName>
    </submittedName>
</protein>